<dbReference type="RefSeq" id="WP_208917688.1">
    <property type="nucleotide sequence ID" value="NZ_LT840184.1"/>
</dbReference>
<keyword evidence="5" id="KW-0146">Chitin degradation</keyword>
<dbReference type="InterPro" id="IPR050314">
    <property type="entry name" value="Glycosyl_Hydrlase_18"/>
</dbReference>
<feature type="signal peptide" evidence="9">
    <location>
        <begin position="1"/>
        <end position="34"/>
    </location>
</feature>
<dbReference type="InterPro" id="IPR029070">
    <property type="entry name" value="Chitinase_insertion_sf"/>
</dbReference>
<proteinExistence type="inferred from homology"/>
<sequence>MHRSGRKKYSNMMVLFLSMLLAFGTLFNAPTSYAETDVIENPAEAPAPEEVAPGEVVPEEVAPVEPQNPEGTPQDPEALPQNPEAAPQKPETAQESIKAANVGPKNLRVVEVTHNTVSLEWDPAPDIKHYWIWDTNNKYIFWANDGAQTVGGLTPSTTYSFYVGPNGVQAPNLTPEQKSNVVTFTTLEDVSEYKDPPLTPPSYLTVTDVTYNSVTLGWGGVSKATGYDFYVNGQWINGIWSNTVTSITYAPESGMELGRTYTFEVGAQNPPNPVSANSNKVKITWGELSSPEDLQVITATRTTASLGWAPVPGATSYDIFQDGKLVGSSETNRFVANGLTEGQNYSFTVVAKNNLWESPASSEKTVVPGSEYTNVTYYTSWSGIETRNFKPTDIDVSQITHINYAFADLCWKKYGTGAAACQNENIPLQKDYVFDGEMIIGDPEVDINNFETFANIRNQNPHLKMMISVGGWTWSKNFSNIAATEETRHTFANSVVKFLREYRLDGVDIDWEYPVEGGEDDNSRRPEDKENFTLLMKTVRDALDGAGSEDGKYYLLTIASGQGDNFVVNADFVNSASYLDFINIMTYDYSGKNDVLGHHNAPLFYDKNHPGRNAPRNNVQGGALGHLNGGVPKHKLVLGIPFYGKGYRDCLPNGQYRTCAGGTETGTWEANLFDYTDLERNYVNKNGYVRYWNEASKVAYLYNSENKVFITYNDKESMLYSASLVKSLDIAGVMSWDISGDRNKTLNTQLVHDLPINGTVNTSQLTAPSQISVTSKQARSLQLKWNASEGATGYEVYVNKQWVGNITEPQYTINALKPDTEYSIHVLAIEKANETVQRVSRNSDVLKVTTSSDPVTPPSSGGGGGETTTSPPTTPVPTDKDKNELGTRVSKNGNTTVVTLTTDAAAIKKIADSASTTFNIVIDSDGGKPVELTVPQQIIAAIAKKGEEAALSIRMKDAEYSIPIHAIHGTADIKISFQTPEQSVLDQMKKGLGSKGITDLVQPFELKIEQIASGQTAKSLTDIGKYYISRVFTLNAKDIDVNRISGVIFIPGSNELRPVPTVFKVNADGTVTVEMKTKGSGMYALIKTNYNFLDATKGWLQKDVHLAAAKLIASGESANIFGVNKSATRAEVVSMIVRGLGIVPDSTSSAFKDVDVKSKYAGDIAAASKLGLIQGKTKDTFDPDGLVTRQEIAVMLANAMKYAGKTGEAKAGVLGHFVDQSAISSYAKSSVAFIVQEQIMNGVSKTRLDPQSNVTKAQTAVSVMRMLRSLQLSN</sequence>
<dbReference type="Pfam" id="PF00704">
    <property type="entry name" value="Glyco_hydro_18"/>
    <property type="match status" value="1"/>
</dbReference>
<feature type="domain" description="GH18" evidence="12">
    <location>
        <begin position="372"/>
        <end position="757"/>
    </location>
</feature>
<dbReference type="GO" id="GO:0008061">
    <property type="term" value="F:chitin binding"/>
    <property type="evidence" value="ECO:0007669"/>
    <property type="project" value="InterPro"/>
</dbReference>
<feature type="domain" description="SLH" evidence="11">
    <location>
        <begin position="1147"/>
        <end position="1210"/>
    </location>
</feature>
<feature type="compositionally biased region" description="Low complexity" evidence="8">
    <location>
        <begin position="44"/>
        <end position="65"/>
    </location>
</feature>
<evidence type="ECO:0000256" key="4">
    <source>
        <dbReference type="ARBA" id="ARBA00022801"/>
    </source>
</evidence>
<dbReference type="GO" id="GO:0005975">
    <property type="term" value="P:carbohydrate metabolic process"/>
    <property type="evidence" value="ECO:0007669"/>
    <property type="project" value="InterPro"/>
</dbReference>
<feature type="domain" description="SLH" evidence="11">
    <location>
        <begin position="1214"/>
        <end position="1274"/>
    </location>
</feature>
<feature type="region of interest" description="Disordered" evidence="8">
    <location>
        <begin position="838"/>
        <end position="890"/>
    </location>
</feature>
<evidence type="ECO:0000256" key="5">
    <source>
        <dbReference type="ARBA" id="ARBA00023024"/>
    </source>
</evidence>
<dbReference type="GO" id="GO:0006032">
    <property type="term" value="P:chitin catabolic process"/>
    <property type="evidence" value="ECO:0007669"/>
    <property type="project" value="UniProtKB-KW"/>
</dbReference>
<evidence type="ECO:0000256" key="1">
    <source>
        <dbReference type="ARBA" id="ARBA00000822"/>
    </source>
</evidence>
<dbReference type="SUPFAM" id="SSF51445">
    <property type="entry name" value="(Trans)glycosidases"/>
    <property type="match status" value="1"/>
</dbReference>
<feature type="region of interest" description="Disordered" evidence="8">
    <location>
        <begin position="44"/>
        <end position="96"/>
    </location>
</feature>
<dbReference type="Pfam" id="PF00395">
    <property type="entry name" value="SLH"/>
    <property type="match status" value="3"/>
</dbReference>
<feature type="domain" description="Fibronectin type-III" evidence="10">
    <location>
        <begin position="103"/>
        <end position="189"/>
    </location>
</feature>
<feature type="domain" description="SLH" evidence="11">
    <location>
        <begin position="1087"/>
        <end position="1146"/>
    </location>
</feature>
<feature type="domain" description="Fibronectin type-III" evidence="10">
    <location>
        <begin position="290"/>
        <end position="371"/>
    </location>
</feature>
<keyword evidence="6 7" id="KW-0326">Glycosidase</keyword>
<dbReference type="PANTHER" id="PTHR11177:SF317">
    <property type="entry name" value="CHITINASE 12-RELATED"/>
    <property type="match status" value="1"/>
</dbReference>
<dbReference type="PANTHER" id="PTHR11177">
    <property type="entry name" value="CHITINASE"/>
    <property type="match status" value="1"/>
</dbReference>
<dbReference type="SUPFAM" id="SSF49265">
    <property type="entry name" value="Fibronectin type III"/>
    <property type="match status" value="3"/>
</dbReference>
<dbReference type="CDD" id="cd06548">
    <property type="entry name" value="GH18_chitinase"/>
    <property type="match status" value="1"/>
</dbReference>
<accession>A0A1X7GH42</accession>
<dbReference type="InterPro" id="IPR036116">
    <property type="entry name" value="FN3_sf"/>
</dbReference>
<feature type="domain" description="Fibronectin type-III" evidence="10">
    <location>
        <begin position="767"/>
        <end position="853"/>
    </location>
</feature>
<dbReference type="InterPro" id="IPR011583">
    <property type="entry name" value="Chitinase_II/V-like_cat"/>
</dbReference>
<dbReference type="PROSITE" id="PS01095">
    <property type="entry name" value="GH18_1"/>
    <property type="match status" value="1"/>
</dbReference>
<dbReference type="Gene3D" id="3.20.20.80">
    <property type="entry name" value="Glycosidases"/>
    <property type="match status" value="1"/>
</dbReference>
<evidence type="ECO:0000259" key="10">
    <source>
        <dbReference type="PROSITE" id="PS50853"/>
    </source>
</evidence>
<keyword evidence="14" id="KW-1185">Reference proteome</keyword>
<comment type="catalytic activity">
    <reaction evidence="1">
        <text>Random endo-hydrolysis of N-acetyl-beta-D-glucosaminide (1-&gt;4)-beta-linkages in chitin and chitodextrins.</text>
        <dbReference type="EC" id="3.2.1.14"/>
    </reaction>
</comment>
<dbReference type="GO" id="GO:0008843">
    <property type="term" value="F:endochitinase activity"/>
    <property type="evidence" value="ECO:0007669"/>
    <property type="project" value="UniProtKB-EC"/>
</dbReference>
<evidence type="ECO:0000256" key="6">
    <source>
        <dbReference type="ARBA" id="ARBA00023295"/>
    </source>
</evidence>
<evidence type="ECO:0000313" key="14">
    <source>
        <dbReference type="Proteomes" id="UP000192940"/>
    </source>
</evidence>
<feature type="domain" description="Fibronectin type-III" evidence="10">
    <location>
        <begin position="200"/>
        <end position="288"/>
    </location>
</feature>
<keyword evidence="9" id="KW-0732">Signal</keyword>
<gene>
    <name evidence="13" type="ORF">SAMN05661091_0595</name>
</gene>
<dbReference type="PROSITE" id="PS50853">
    <property type="entry name" value="FN3"/>
    <property type="match status" value="4"/>
</dbReference>
<evidence type="ECO:0000256" key="7">
    <source>
        <dbReference type="RuleBase" id="RU000489"/>
    </source>
</evidence>
<evidence type="ECO:0000256" key="2">
    <source>
        <dbReference type="ARBA" id="ARBA00009121"/>
    </source>
</evidence>
<dbReference type="EMBL" id="LT840184">
    <property type="protein sequence ID" value="SMF69629.1"/>
    <property type="molecule type" value="Genomic_DNA"/>
</dbReference>
<evidence type="ECO:0000313" key="13">
    <source>
        <dbReference type="EMBL" id="SMF69629.1"/>
    </source>
</evidence>
<dbReference type="PROSITE" id="PS51272">
    <property type="entry name" value="SLH"/>
    <property type="match status" value="3"/>
</dbReference>
<evidence type="ECO:0000256" key="9">
    <source>
        <dbReference type="SAM" id="SignalP"/>
    </source>
</evidence>
<dbReference type="STRING" id="1313296.SAMN05661091_0595"/>
<dbReference type="InterPro" id="IPR001579">
    <property type="entry name" value="Glyco_hydro_18_chit_AS"/>
</dbReference>
<dbReference type="InterPro" id="IPR003961">
    <property type="entry name" value="FN3_dom"/>
</dbReference>
<organism evidence="13 14">
    <name type="scientific">Paenibacillus uliginis N3/975</name>
    <dbReference type="NCBI Taxonomy" id="1313296"/>
    <lineage>
        <taxon>Bacteria</taxon>
        <taxon>Bacillati</taxon>
        <taxon>Bacillota</taxon>
        <taxon>Bacilli</taxon>
        <taxon>Bacillales</taxon>
        <taxon>Paenibacillaceae</taxon>
        <taxon>Paenibacillus</taxon>
    </lineage>
</organism>
<name>A0A1X7GH42_9BACL</name>
<comment type="similarity">
    <text evidence="2">Belongs to the glycosyl hydrolase 18 family. Chitinase class II subfamily.</text>
</comment>
<dbReference type="Proteomes" id="UP000192940">
    <property type="component" value="Chromosome I"/>
</dbReference>
<evidence type="ECO:0000259" key="12">
    <source>
        <dbReference type="PROSITE" id="PS51910"/>
    </source>
</evidence>
<dbReference type="InterPro" id="IPR001223">
    <property type="entry name" value="Glyco_hydro18_cat"/>
</dbReference>
<dbReference type="CDD" id="cd00063">
    <property type="entry name" value="FN3"/>
    <property type="match status" value="4"/>
</dbReference>
<dbReference type="SMART" id="SM00060">
    <property type="entry name" value="FN3"/>
    <property type="match status" value="4"/>
</dbReference>
<dbReference type="PROSITE" id="PS51910">
    <property type="entry name" value="GH18_2"/>
    <property type="match status" value="1"/>
</dbReference>
<dbReference type="InterPro" id="IPR017853">
    <property type="entry name" value="GH"/>
</dbReference>
<dbReference type="Gene3D" id="2.60.40.10">
    <property type="entry name" value="Immunoglobulins"/>
    <property type="match status" value="4"/>
</dbReference>
<dbReference type="Pfam" id="PF00041">
    <property type="entry name" value="fn3"/>
    <property type="match status" value="2"/>
</dbReference>
<evidence type="ECO:0000256" key="3">
    <source>
        <dbReference type="ARBA" id="ARBA00012729"/>
    </source>
</evidence>
<dbReference type="Gene3D" id="3.10.50.10">
    <property type="match status" value="1"/>
</dbReference>
<reference evidence="13 14" key="1">
    <citation type="submission" date="2017-04" db="EMBL/GenBank/DDBJ databases">
        <authorList>
            <person name="Afonso C.L."/>
            <person name="Miller P.J."/>
            <person name="Scott M.A."/>
            <person name="Spackman E."/>
            <person name="Goraichik I."/>
            <person name="Dimitrov K.M."/>
            <person name="Suarez D.L."/>
            <person name="Swayne D.E."/>
        </authorList>
    </citation>
    <scope>NUCLEOTIDE SEQUENCE [LARGE SCALE GENOMIC DNA]</scope>
    <source>
        <strain evidence="13 14">N3/975</strain>
    </source>
</reference>
<evidence type="ECO:0000259" key="11">
    <source>
        <dbReference type="PROSITE" id="PS51272"/>
    </source>
</evidence>
<keyword evidence="5" id="KW-0119">Carbohydrate metabolism</keyword>
<protein>
    <recommendedName>
        <fullName evidence="3">chitinase</fullName>
        <ecNumber evidence="3">3.2.1.14</ecNumber>
    </recommendedName>
</protein>
<keyword evidence="4 7" id="KW-0378">Hydrolase</keyword>
<dbReference type="SMART" id="SM00636">
    <property type="entry name" value="Glyco_18"/>
    <property type="match status" value="1"/>
</dbReference>
<dbReference type="EC" id="3.2.1.14" evidence="3"/>
<dbReference type="SUPFAM" id="SSF54556">
    <property type="entry name" value="Chitinase insertion domain"/>
    <property type="match status" value="1"/>
</dbReference>
<evidence type="ECO:0000256" key="8">
    <source>
        <dbReference type="SAM" id="MobiDB-lite"/>
    </source>
</evidence>
<dbReference type="InterPro" id="IPR013783">
    <property type="entry name" value="Ig-like_fold"/>
</dbReference>
<keyword evidence="5" id="KW-0624">Polysaccharide degradation</keyword>
<feature type="chain" id="PRO_5010877209" description="chitinase" evidence="9">
    <location>
        <begin position="35"/>
        <end position="1274"/>
    </location>
</feature>
<dbReference type="AlphaFoldDB" id="A0A1X7GH42"/>
<dbReference type="InterPro" id="IPR001119">
    <property type="entry name" value="SLH_dom"/>
</dbReference>